<gene>
    <name evidence="2" type="ORF">CG50_01935</name>
</gene>
<dbReference type="EMBL" id="JFZB01000014">
    <property type="protein sequence ID" value="KFI26511.1"/>
    <property type="molecule type" value="Genomic_DNA"/>
</dbReference>
<proteinExistence type="inferred from homology"/>
<evidence type="ECO:0000313" key="3">
    <source>
        <dbReference type="Proteomes" id="UP000028824"/>
    </source>
</evidence>
<dbReference type="eggNOG" id="COG4126">
    <property type="taxonomic scope" value="Bacteria"/>
</dbReference>
<dbReference type="PANTHER" id="PTHR28047:SF5">
    <property type="entry name" value="PROTEIN DCG1"/>
    <property type="match status" value="1"/>
</dbReference>
<dbReference type="Pfam" id="PF01177">
    <property type="entry name" value="Asp_Glu_race"/>
    <property type="match status" value="1"/>
</dbReference>
<dbReference type="InterPro" id="IPR053714">
    <property type="entry name" value="Iso_Racemase_Enz_sf"/>
</dbReference>
<dbReference type="RefSeq" id="WP_036637425.1">
    <property type="nucleotide sequence ID" value="NZ_JFZB01000014.1"/>
</dbReference>
<sequence>MKLLYLNPNSTASMTEAVVIAARAALAGTAPGTEILGWTNAGAPPAIQGPEDGAAAVPGLLAQLPRARAEAVDAIVIACFDDTGLDEMRAAAHCPVLGIGQSAYAMAGLLGLRFSVVTTLAVSVPVIEGNIRRLGFAPGCTSVRASGLPVLAVDAGGPEVCARLTAEAEAARRDDGAEAVVLGCAGMAHLHAALSETASLPLIDGVAASARLALAAAQTVAGSARG</sequence>
<comment type="similarity">
    <text evidence="1">Belongs to the HyuE racemase family.</text>
</comment>
<organism evidence="2 3">
    <name type="scientific">Paenirhodobacter enshiensis</name>
    <dbReference type="NCBI Taxonomy" id="1105367"/>
    <lineage>
        <taxon>Bacteria</taxon>
        <taxon>Pseudomonadati</taxon>
        <taxon>Pseudomonadota</taxon>
        <taxon>Alphaproteobacteria</taxon>
        <taxon>Rhodobacterales</taxon>
        <taxon>Rhodobacter group</taxon>
        <taxon>Paenirhodobacter</taxon>
    </lineage>
</organism>
<dbReference type="InterPro" id="IPR015942">
    <property type="entry name" value="Asp/Glu/hydantoin_racemase"/>
</dbReference>
<accession>A0A086XWW1</accession>
<reference evidence="2 3" key="1">
    <citation type="submission" date="2014-03" db="EMBL/GenBank/DDBJ databases">
        <title>Genome of Paenirhodobacter enshiensis DW2-9.</title>
        <authorList>
            <person name="Wang D."/>
            <person name="Wang G."/>
        </authorList>
    </citation>
    <scope>NUCLEOTIDE SEQUENCE [LARGE SCALE GENOMIC DNA]</scope>
    <source>
        <strain evidence="2 3">DW2-9</strain>
    </source>
</reference>
<dbReference type="AlphaFoldDB" id="A0A086XWW1"/>
<name>A0A086XWW1_9RHOB</name>
<dbReference type="STRING" id="1105367.CG50_01935"/>
<dbReference type="Gene3D" id="3.40.50.12500">
    <property type="match status" value="1"/>
</dbReference>
<dbReference type="OrthoDB" id="9791723at2"/>
<dbReference type="Proteomes" id="UP000028824">
    <property type="component" value="Unassembled WGS sequence"/>
</dbReference>
<comment type="caution">
    <text evidence="2">The sequence shown here is derived from an EMBL/GenBank/DDBJ whole genome shotgun (WGS) entry which is preliminary data.</text>
</comment>
<dbReference type="InterPro" id="IPR052186">
    <property type="entry name" value="Hydantoin_racemase-like"/>
</dbReference>
<protein>
    <submittedName>
        <fullName evidence="2">HyuE hydantoin racemase</fullName>
    </submittedName>
</protein>
<evidence type="ECO:0000313" key="2">
    <source>
        <dbReference type="EMBL" id="KFI26511.1"/>
    </source>
</evidence>
<keyword evidence="3" id="KW-1185">Reference proteome</keyword>
<dbReference type="GO" id="GO:0047661">
    <property type="term" value="F:amino-acid racemase activity"/>
    <property type="evidence" value="ECO:0007669"/>
    <property type="project" value="InterPro"/>
</dbReference>
<evidence type="ECO:0000256" key="1">
    <source>
        <dbReference type="ARBA" id="ARBA00038414"/>
    </source>
</evidence>
<dbReference type="PANTHER" id="PTHR28047">
    <property type="entry name" value="PROTEIN DCG1"/>
    <property type="match status" value="1"/>
</dbReference>